<feature type="transmembrane region" description="Helical" evidence="7">
    <location>
        <begin position="173"/>
        <end position="195"/>
    </location>
</feature>
<evidence type="ECO:0000256" key="3">
    <source>
        <dbReference type="ARBA" id="ARBA00022475"/>
    </source>
</evidence>
<feature type="compositionally biased region" description="Basic and acidic residues" evidence="8">
    <location>
        <begin position="54"/>
        <end position="67"/>
    </location>
</feature>
<proteinExistence type="inferred from homology"/>
<dbReference type="InterPro" id="IPR050895">
    <property type="entry name" value="XK-related_scramblase"/>
</dbReference>
<comment type="similarity">
    <text evidence="2 7">Belongs to the XK family.</text>
</comment>
<dbReference type="PANTHER" id="PTHR16024:SF6">
    <property type="entry name" value="XK-RELATED PROTEIN"/>
    <property type="match status" value="1"/>
</dbReference>
<feature type="transmembrane region" description="Helical" evidence="7">
    <location>
        <begin position="457"/>
        <end position="480"/>
    </location>
</feature>
<keyword evidence="10" id="KW-1185">Reference proteome</keyword>
<keyword evidence="5 7" id="KW-1133">Transmembrane helix</keyword>
<gene>
    <name evidence="9" type="ORF">MEDL_24841</name>
</gene>
<feature type="transmembrane region" description="Helical" evidence="7">
    <location>
        <begin position="432"/>
        <end position="450"/>
    </location>
</feature>
<feature type="region of interest" description="Disordered" evidence="8">
    <location>
        <begin position="54"/>
        <end position="80"/>
    </location>
</feature>
<dbReference type="Pfam" id="PF09815">
    <property type="entry name" value="XK-related"/>
    <property type="match status" value="1"/>
</dbReference>
<sequence length="506" mass="59067">MVKANPKMGTKKFPYTRRVKYDEDETFDEVDGKIMVKDLKFTYDGKTVTSKEEYKTESGRDEVDARHINKSHNSKMAPSRRAGDEFLDINRTHDNDEHDTVSGFDKATSVALTCCCGNNCWKTNEYFNSEEYPFLFRGTDLIATILSTVFFLYDVISDVVLAEEYYRLQRWISFGFTASLIFFPHLVMNAINISWYYRDYMAEKNKGKTTQGWKWFLRVVLSLPFMLGPIVRNVEYIYYGCKSRSASLSDGRRSYFYKNVLYEDADAAMLRMFEAFLESAPQLVLQLYIIMTETQNDNLLMQIVRVAAMFGSWVGVSWTLVSYHKALRASHNIKEQGLSAYGVIFYYIWRACEAAPRTIVLALFAAQFGFHMLVAIGIHWLAMSIWLGCQKQEMMSKTSRDKWIFNIVIGYVLIFCFQNVQEGQTRYRAMFYYFVTFSENIIMLILWAYFTPHKSEWFYLAAIGTVTSFMVLQIMVQLLYYTLIHPSHKEIVLCQNNRPSKRSLNE</sequence>
<reference evidence="9" key="1">
    <citation type="submission" date="2021-03" db="EMBL/GenBank/DDBJ databases">
        <authorList>
            <person name="Bekaert M."/>
        </authorList>
    </citation>
    <scope>NUCLEOTIDE SEQUENCE</scope>
</reference>
<protein>
    <recommendedName>
        <fullName evidence="7">XK-related protein</fullName>
    </recommendedName>
</protein>
<evidence type="ECO:0000256" key="5">
    <source>
        <dbReference type="ARBA" id="ARBA00022989"/>
    </source>
</evidence>
<feature type="transmembrane region" description="Helical" evidence="7">
    <location>
        <begin position="134"/>
        <end position="153"/>
    </location>
</feature>
<dbReference type="AlphaFoldDB" id="A0A8S3RQY6"/>
<feature type="transmembrane region" description="Helical" evidence="7">
    <location>
        <begin position="361"/>
        <end position="382"/>
    </location>
</feature>
<keyword evidence="6 7" id="KW-0472">Membrane</keyword>
<evidence type="ECO:0000256" key="4">
    <source>
        <dbReference type="ARBA" id="ARBA00022692"/>
    </source>
</evidence>
<evidence type="ECO:0000256" key="7">
    <source>
        <dbReference type="RuleBase" id="RU910716"/>
    </source>
</evidence>
<feature type="transmembrane region" description="Helical" evidence="7">
    <location>
        <begin position="299"/>
        <end position="321"/>
    </location>
</feature>
<comment type="caution">
    <text evidence="9">The sequence shown here is derived from an EMBL/GenBank/DDBJ whole genome shotgun (WGS) entry which is preliminary data.</text>
</comment>
<dbReference type="GO" id="GO:0070782">
    <property type="term" value="P:phosphatidylserine exposure on apoptotic cell surface"/>
    <property type="evidence" value="ECO:0007669"/>
    <property type="project" value="TreeGrafter"/>
</dbReference>
<keyword evidence="4 7" id="KW-0812">Transmembrane</keyword>
<accession>A0A8S3RQY6</accession>
<comment type="subcellular location">
    <subcellularLocation>
        <location evidence="1">Cell membrane</location>
        <topology evidence="1">Multi-pass membrane protein</topology>
    </subcellularLocation>
    <subcellularLocation>
        <location evidence="7">Membrane</location>
        <topology evidence="7">Multi-pass membrane protein</topology>
    </subcellularLocation>
</comment>
<evidence type="ECO:0000256" key="1">
    <source>
        <dbReference type="ARBA" id="ARBA00004651"/>
    </source>
</evidence>
<evidence type="ECO:0000313" key="9">
    <source>
        <dbReference type="EMBL" id="CAG2210851.1"/>
    </source>
</evidence>
<dbReference type="Proteomes" id="UP000683360">
    <property type="component" value="Unassembled WGS sequence"/>
</dbReference>
<dbReference type="GO" id="GO:1902742">
    <property type="term" value="P:apoptotic process involved in development"/>
    <property type="evidence" value="ECO:0007669"/>
    <property type="project" value="TreeGrafter"/>
</dbReference>
<feature type="transmembrane region" description="Helical" evidence="7">
    <location>
        <begin position="403"/>
        <end position="420"/>
    </location>
</feature>
<dbReference type="GO" id="GO:0043652">
    <property type="term" value="P:engulfment of apoptotic cell"/>
    <property type="evidence" value="ECO:0007669"/>
    <property type="project" value="TreeGrafter"/>
</dbReference>
<evidence type="ECO:0000256" key="2">
    <source>
        <dbReference type="ARBA" id="ARBA00008789"/>
    </source>
</evidence>
<evidence type="ECO:0000256" key="6">
    <source>
        <dbReference type="ARBA" id="ARBA00023136"/>
    </source>
</evidence>
<dbReference type="GO" id="GO:0005886">
    <property type="term" value="C:plasma membrane"/>
    <property type="evidence" value="ECO:0007669"/>
    <property type="project" value="UniProtKB-SubCell"/>
</dbReference>
<keyword evidence="3" id="KW-1003">Cell membrane</keyword>
<dbReference type="InterPro" id="IPR018629">
    <property type="entry name" value="XK-rel"/>
</dbReference>
<organism evidence="9 10">
    <name type="scientific">Mytilus edulis</name>
    <name type="common">Blue mussel</name>
    <dbReference type="NCBI Taxonomy" id="6550"/>
    <lineage>
        <taxon>Eukaryota</taxon>
        <taxon>Metazoa</taxon>
        <taxon>Spiralia</taxon>
        <taxon>Lophotrochozoa</taxon>
        <taxon>Mollusca</taxon>
        <taxon>Bivalvia</taxon>
        <taxon>Autobranchia</taxon>
        <taxon>Pteriomorphia</taxon>
        <taxon>Mytilida</taxon>
        <taxon>Mytiloidea</taxon>
        <taxon>Mytilidae</taxon>
        <taxon>Mytilinae</taxon>
        <taxon>Mytilus</taxon>
    </lineage>
</organism>
<dbReference type="EMBL" id="CAJPWZ010001244">
    <property type="protein sequence ID" value="CAG2210851.1"/>
    <property type="molecule type" value="Genomic_DNA"/>
</dbReference>
<name>A0A8S3RQY6_MYTED</name>
<evidence type="ECO:0000313" key="10">
    <source>
        <dbReference type="Proteomes" id="UP000683360"/>
    </source>
</evidence>
<dbReference type="PANTHER" id="PTHR16024">
    <property type="entry name" value="XK-RELATED PROTEIN"/>
    <property type="match status" value="1"/>
</dbReference>
<evidence type="ECO:0000256" key="8">
    <source>
        <dbReference type="SAM" id="MobiDB-lite"/>
    </source>
</evidence>
<feature type="transmembrane region" description="Helical" evidence="7">
    <location>
        <begin position="215"/>
        <end position="231"/>
    </location>
</feature>
<dbReference type="OrthoDB" id="6136301at2759"/>